<organism evidence="2 3">
    <name type="scientific">Segatella bryantii</name>
    <name type="common">Prevotella bryantii</name>
    <dbReference type="NCBI Taxonomy" id="77095"/>
    <lineage>
        <taxon>Bacteria</taxon>
        <taxon>Pseudomonadati</taxon>
        <taxon>Bacteroidota</taxon>
        <taxon>Bacteroidia</taxon>
        <taxon>Bacteroidales</taxon>
        <taxon>Prevotellaceae</taxon>
        <taxon>Segatella</taxon>
    </lineage>
</organism>
<dbReference type="EMBL" id="BPTR01000001">
    <property type="protein sequence ID" value="GJG27626.1"/>
    <property type="molecule type" value="Genomic_DNA"/>
</dbReference>
<gene>
    <name evidence="2" type="ORF">PRRU23_13260</name>
</gene>
<evidence type="ECO:0000313" key="2">
    <source>
        <dbReference type="EMBL" id="GJG27626.1"/>
    </source>
</evidence>
<dbReference type="FunFam" id="2.70.70.10:FF:000015">
    <property type="entry name" value="LysM domain-containing protein"/>
    <property type="match status" value="1"/>
</dbReference>
<dbReference type="SUPFAM" id="SSF51261">
    <property type="entry name" value="Duplicated hybrid motif"/>
    <property type="match status" value="1"/>
</dbReference>
<dbReference type="Pfam" id="PF01476">
    <property type="entry name" value="LysM"/>
    <property type="match status" value="1"/>
</dbReference>
<dbReference type="SMART" id="SM00257">
    <property type="entry name" value="LysM"/>
    <property type="match status" value="1"/>
</dbReference>
<sequence length="322" mass="36040">MDFNKKLKKIAICAVCAMTVIPTYGQDLLARQAPVDRKMKAVDTLALQEIVAREEIETPAAQLYDDWNNKYAHKATKLPSHYRIDLRHFCMPTRSRVVTSNFGSRWGRQHKGLDIKVYIGDTIRAAFSGKVRIVKYDGNGYGKYIVIRHNNGLETIYGHLSKQIVEENQVVRAGDPIGLGGNTGRSTGSHLHFETRLCGVALNPALMFDFRNQDVTGDFYTFNEDTYTEESVEATALRGKIGNGGYTRDLIYGVLGSSENSSAISKQTNNPYGNEVRYHKVKSGETIVTIAHKRGVSVEQIIRLNHLGKNQSVRPGQILRYS</sequence>
<dbReference type="AlphaFoldDB" id="A0AA37MIY5"/>
<comment type="caution">
    <text evidence="2">The sequence shown here is derived from an EMBL/GenBank/DDBJ whole genome shotgun (WGS) entry which is preliminary data.</text>
</comment>
<dbReference type="InterPro" id="IPR016047">
    <property type="entry name" value="M23ase_b-sheet_dom"/>
</dbReference>
<dbReference type="Pfam" id="PF01551">
    <property type="entry name" value="Peptidase_M23"/>
    <property type="match status" value="1"/>
</dbReference>
<dbReference type="Gene3D" id="2.70.70.10">
    <property type="entry name" value="Glucose Permease (Domain IIA)"/>
    <property type="match status" value="1"/>
</dbReference>
<reference evidence="2" key="1">
    <citation type="submission" date="2021-08" db="EMBL/GenBank/DDBJ databases">
        <title>Prevotella lacticifex sp. nov., isolated from rumen of cow.</title>
        <authorList>
            <person name="Shinkai T."/>
            <person name="Ikeyama N."/>
            <person name="Kumagai M."/>
            <person name="Ohmori H."/>
            <person name="Sakamoto M."/>
            <person name="Ohkuma M."/>
            <person name="Mitsumori M."/>
        </authorList>
    </citation>
    <scope>NUCLEOTIDE SEQUENCE</scope>
    <source>
        <strain evidence="2">DSM 11371</strain>
    </source>
</reference>
<proteinExistence type="predicted"/>
<dbReference type="CDD" id="cd12797">
    <property type="entry name" value="M23_peptidase"/>
    <property type="match status" value="1"/>
</dbReference>
<dbReference type="PANTHER" id="PTHR21666">
    <property type="entry name" value="PEPTIDASE-RELATED"/>
    <property type="match status" value="1"/>
</dbReference>
<dbReference type="SUPFAM" id="SSF54106">
    <property type="entry name" value="LysM domain"/>
    <property type="match status" value="1"/>
</dbReference>
<evidence type="ECO:0000313" key="3">
    <source>
        <dbReference type="Proteomes" id="UP000887043"/>
    </source>
</evidence>
<dbReference type="InterPro" id="IPR036779">
    <property type="entry name" value="LysM_dom_sf"/>
</dbReference>
<dbReference type="RefSeq" id="WP_006283572.1">
    <property type="nucleotide sequence ID" value="NZ_BPTR01000001.1"/>
</dbReference>
<dbReference type="Gene3D" id="3.10.350.10">
    <property type="entry name" value="LysM domain"/>
    <property type="match status" value="1"/>
</dbReference>
<dbReference type="InterPro" id="IPR011055">
    <property type="entry name" value="Dup_hybrid_motif"/>
</dbReference>
<dbReference type="InterPro" id="IPR018392">
    <property type="entry name" value="LysM"/>
</dbReference>
<evidence type="ECO:0000259" key="1">
    <source>
        <dbReference type="PROSITE" id="PS51782"/>
    </source>
</evidence>
<dbReference type="Proteomes" id="UP000887043">
    <property type="component" value="Unassembled WGS sequence"/>
</dbReference>
<name>A0AA37MIY5_SEGBR</name>
<dbReference type="GO" id="GO:0004222">
    <property type="term" value="F:metalloendopeptidase activity"/>
    <property type="evidence" value="ECO:0007669"/>
    <property type="project" value="TreeGrafter"/>
</dbReference>
<accession>A0AA37MIY5</accession>
<dbReference type="InterPro" id="IPR050570">
    <property type="entry name" value="Cell_wall_metabolism_enzyme"/>
</dbReference>
<dbReference type="PANTHER" id="PTHR21666:SF270">
    <property type="entry name" value="MUREIN HYDROLASE ACTIVATOR ENVC"/>
    <property type="match status" value="1"/>
</dbReference>
<dbReference type="CDD" id="cd00118">
    <property type="entry name" value="LysM"/>
    <property type="match status" value="1"/>
</dbReference>
<feature type="domain" description="LysM" evidence="1">
    <location>
        <begin position="277"/>
        <end position="321"/>
    </location>
</feature>
<dbReference type="PROSITE" id="PS51782">
    <property type="entry name" value="LYSM"/>
    <property type="match status" value="1"/>
</dbReference>
<protein>
    <submittedName>
        <fullName evidence="2">Peptidase M23</fullName>
    </submittedName>
</protein>